<protein>
    <recommendedName>
        <fullName evidence="1">ABC transporter domain-containing protein</fullName>
    </recommendedName>
</protein>
<evidence type="ECO:0000313" key="3">
    <source>
        <dbReference type="Proteomes" id="UP000233469"/>
    </source>
</evidence>
<accession>A0A2N1MCN6</accession>
<dbReference type="InterPro" id="IPR003439">
    <property type="entry name" value="ABC_transporter-like_ATP-bd"/>
</dbReference>
<organism evidence="2 3">
    <name type="scientific">Rhizophagus irregularis</name>
    <dbReference type="NCBI Taxonomy" id="588596"/>
    <lineage>
        <taxon>Eukaryota</taxon>
        <taxon>Fungi</taxon>
        <taxon>Fungi incertae sedis</taxon>
        <taxon>Mucoromycota</taxon>
        <taxon>Glomeromycotina</taxon>
        <taxon>Glomeromycetes</taxon>
        <taxon>Glomerales</taxon>
        <taxon>Glomeraceae</taxon>
        <taxon>Rhizophagus</taxon>
    </lineage>
</organism>
<dbReference type="VEuPathDB" id="FungiDB:RhiirA1_440354"/>
<feature type="domain" description="ABC transporter" evidence="1">
    <location>
        <begin position="3"/>
        <end position="66"/>
    </location>
</feature>
<dbReference type="VEuPathDB" id="FungiDB:RhiirFUN_011381"/>
<evidence type="ECO:0000259" key="1">
    <source>
        <dbReference type="Pfam" id="PF00005"/>
    </source>
</evidence>
<reference evidence="2 3" key="1">
    <citation type="submission" date="2016-04" db="EMBL/GenBank/DDBJ databases">
        <title>Genome analyses suggest a sexual origin of heterokaryosis in a supposedly ancient asexual fungus.</title>
        <authorList>
            <person name="Ropars J."/>
            <person name="Sedzielewska K."/>
            <person name="Noel J."/>
            <person name="Charron P."/>
            <person name="Farinelli L."/>
            <person name="Marton T."/>
            <person name="Kruger M."/>
            <person name="Pelin A."/>
            <person name="Brachmann A."/>
            <person name="Corradi N."/>
        </authorList>
    </citation>
    <scope>NUCLEOTIDE SEQUENCE [LARGE SCALE GENOMIC DNA]</scope>
    <source>
        <strain evidence="2 3">C2</strain>
    </source>
</reference>
<dbReference type="InterPro" id="IPR027417">
    <property type="entry name" value="P-loop_NTPase"/>
</dbReference>
<reference evidence="2 3" key="2">
    <citation type="submission" date="2017-10" db="EMBL/GenBank/DDBJ databases">
        <title>Extensive intraspecific genome diversity in a model arbuscular mycorrhizal fungus.</title>
        <authorList>
            <person name="Chen E.C.H."/>
            <person name="Morin E."/>
            <person name="Baudet D."/>
            <person name="Noel J."/>
            <person name="Ndikumana S."/>
            <person name="Charron P."/>
            <person name="St-Onge C."/>
            <person name="Giorgi J."/>
            <person name="Grigoriev I.V."/>
            <person name="Roux C."/>
            <person name="Martin F.M."/>
            <person name="Corradi N."/>
        </authorList>
    </citation>
    <scope>NUCLEOTIDE SEQUENCE [LARGE SCALE GENOMIC DNA]</scope>
    <source>
        <strain evidence="2 3">C2</strain>
    </source>
</reference>
<dbReference type="Gene3D" id="3.40.50.300">
    <property type="entry name" value="P-loop containing nucleotide triphosphate hydrolases"/>
    <property type="match status" value="2"/>
</dbReference>
<dbReference type="SUPFAM" id="SSF52540">
    <property type="entry name" value="P-loop containing nucleoside triphosphate hydrolases"/>
    <property type="match status" value="1"/>
</dbReference>
<name>A0A2N1MCN6_9GLOM</name>
<dbReference type="Pfam" id="PF00005">
    <property type="entry name" value="ABC_tran"/>
    <property type="match status" value="1"/>
</dbReference>
<dbReference type="AlphaFoldDB" id="A0A2N1MCN6"/>
<sequence>MTQILLISGNAGKGKSTLINILTETNEFEESTDLINGTSKTKAKEFEHEKIKYQIIDIDINQILFLTNGRFTKEEVKAFNLLRNVIFDDHVTDYTTIVFINFAEFKDEKACKKNRQGF</sequence>
<dbReference type="VEuPathDB" id="FungiDB:FUN_022285"/>
<comment type="caution">
    <text evidence="2">The sequence shown here is derived from an EMBL/GenBank/DDBJ whole genome shotgun (WGS) entry which is preliminary data.</text>
</comment>
<proteinExistence type="predicted"/>
<dbReference type="GO" id="GO:0016887">
    <property type="term" value="F:ATP hydrolysis activity"/>
    <property type="evidence" value="ECO:0007669"/>
    <property type="project" value="InterPro"/>
</dbReference>
<evidence type="ECO:0000313" key="2">
    <source>
        <dbReference type="EMBL" id="PKK59408.1"/>
    </source>
</evidence>
<dbReference type="EMBL" id="LLXL01003063">
    <property type="protein sequence ID" value="PKK59408.1"/>
    <property type="molecule type" value="Genomic_DNA"/>
</dbReference>
<gene>
    <name evidence="2" type="ORF">RhiirC2_794883</name>
</gene>
<dbReference type="Proteomes" id="UP000233469">
    <property type="component" value="Unassembled WGS sequence"/>
</dbReference>
<dbReference type="GO" id="GO:0005524">
    <property type="term" value="F:ATP binding"/>
    <property type="evidence" value="ECO:0007669"/>
    <property type="project" value="InterPro"/>
</dbReference>